<keyword evidence="3" id="KW-1185">Reference proteome</keyword>
<dbReference type="PANTHER" id="PTHR30024">
    <property type="entry name" value="ALIPHATIC SULFONATES-BINDING PROTEIN-RELATED"/>
    <property type="match status" value="1"/>
</dbReference>
<dbReference type="Proteomes" id="UP000315252">
    <property type="component" value="Unassembled WGS sequence"/>
</dbReference>
<protein>
    <submittedName>
        <fullName evidence="2">ABC transporter substrate-binding protein</fullName>
    </submittedName>
</protein>
<comment type="caution">
    <text evidence="2">The sequence shown here is derived from an EMBL/GenBank/DDBJ whole genome shotgun (WGS) entry which is preliminary data.</text>
</comment>
<dbReference type="OrthoDB" id="5621714at2"/>
<dbReference type="SUPFAM" id="SSF53850">
    <property type="entry name" value="Periplasmic binding protein-like II"/>
    <property type="match status" value="1"/>
</dbReference>
<proteinExistence type="predicted"/>
<organism evidence="2 3">
    <name type="scientific">Denitrobaculum tricleocarpae</name>
    <dbReference type="NCBI Taxonomy" id="2591009"/>
    <lineage>
        <taxon>Bacteria</taxon>
        <taxon>Pseudomonadati</taxon>
        <taxon>Pseudomonadota</taxon>
        <taxon>Alphaproteobacteria</taxon>
        <taxon>Rhodospirillales</taxon>
        <taxon>Rhodospirillaceae</taxon>
        <taxon>Denitrobaculum</taxon>
    </lineage>
</organism>
<evidence type="ECO:0000259" key="1">
    <source>
        <dbReference type="Pfam" id="PF09084"/>
    </source>
</evidence>
<dbReference type="Pfam" id="PF09084">
    <property type="entry name" value="NMT1"/>
    <property type="match status" value="1"/>
</dbReference>
<feature type="domain" description="SsuA/THI5-like" evidence="1">
    <location>
        <begin position="39"/>
        <end position="233"/>
    </location>
</feature>
<dbReference type="EMBL" id="VHSH01000001">
    <property type="protein sequence ID" value="TQV83916.1"/>
    <property type="molecule type" value="Genomic_DNA"/>
</dbReference>
<evidence type="ECO:0000313" key="3">
    <source>
        <dbReference type="Proteomes" id="UP000315252"/>
    </source>
</evidence>
<sequence length="325" mass="34579">MAWLAAVPNFAAVAEPNTLKVGVLKFGTVNWQLESLQFNGFDKAAGLDLEVLALASKNGTSVALQAGDVDMIVSDWIWVNRQRASGEDFVFVPYSTALGALVLGEGSSISDLAGLKGKKIGIAGGPVDKNWLVLRAWSQKLHGFDIADSAEAVFAAPPLLNEQLRSGRIDAVLTFWPYAARLEAAGAKRLHSVGDLVTDLGVFKPAALVGYVFRERLLQDRPGAVEGFFSAVAATNALLEKSDGEWERLRPAMRARTDASFEALKKGFRAGAASPFTPSDQKDAAALFEILSATGGEKLVGRGVSFDPTTFWTPKAAEAGAPKTQ</sequence>
<name>A0A545U375_9PROT</name>
<dbReference type="AlphaFoldDB" id="A0A545U375"/>
<evidence type="ECO:0000313" key="2">
    <source>
        <dbReference type="EMBL" id="TQV83916.1"/>
    </source>
</evidence>
<reference evidence="2 3" key="1">
    <citation type="submission" date="2019-06" db="EMBL/GenBank/DDBJ databases">
        <title>Whole genome sequence for Rhodospirillaceae sp. R148.</title>
        <authorList>
            <person name="Wang G."/>
        </authorList>
    </citation>
    <scope>NUCLEOTIDE SEQUENCE [LARGE SCALE GENOMIC DNA]</scope>
    <source>
        <strain evidence="2 3">R148</strain>
    </source>
</reference>
<gene>
    <name evidence="2" type="ORF">FKG95_00505</name>
</gene>
<dbReference type="InterPro" id="IPR015168">
    <property type="entry name" value="SsuA/THI5"/>
</dbReference>
<dbReference type="PANTHER" id="PTHR30024:SF48">
    <property type="entry name" value="ABC TRANSPORTER SUBSTRATE-BINDING PROTEIN"/>
    <property type="match status" value="1"/>
</dbReference>
<dbReference type="Gene3D" id="3.40.190.10">
    <property type="entry name" value="Periplasmic binding protein-like II"/>
    <property type="match status" value="2"/>
</dbReference>
<accession>A0A545U375</accession>